<dbReference type="PANTHER" id="PTHR43877">
    <property type="entry name" value="AMINOALKYLPHOSPHONATE N-ACETYLTRANSFERASE-RELATED-RELATED"/>
    <property type="match status" value="1"/>
</dbReference>
<name>A0A5M3WI53_9ACTN</name>
<dbReference type="EMBL" id="BLAE01000011">
    <property type="protein sequence ID" value="GES08654.1"/>
    <property type="molecule type" value="Genomic_DNA"/>
</dbReference>
<feature type="domain" description="N-acetyltransferase" evidence="3">
    <location>
        <begin position="1"/>
        <end position="130"/>
    </location>
</feature>
<reference evidence="4 5" key="1">
    <citation type="submission" date="2019-10" db="EMBL/GenBank/DDBJ databases">
        <title>Whole genome shotgun sequence of Acrocarpospora macrocephala NBRC 16266.</title>
        <authorList>
            <person name="Ichikawa N."/>
            <person name="Kimura A."/>
            <person name="Kitahashi Y."/>
            <person name="Komaki H."/>
            <person name="Oguchi A."/>
        </authorList>
    </citation>
    <scope>NUCLEOTIDE SEQUENCE [LARGE SCALE GENOMIC DNA]</scope>
    <source>
        <strain evidence="4 5">NBRC 16266</strain>
    </source>
</reference>
<proteinExistence type="predicted"/>
<dbReference type="Proteomes" id="UP000331127">
    <property type="component" value="Unassembled WGS sequence"/>
</dbReference>
<keyword evidence="1" id="KW-0808">Transferase</keyword>
<dbReference type="Pfam" id="PF00583">
    <property type="entry name" value="Acetyltransf_1"/>
    <property type="match status" value="1"/>
</dbReference>
<evidence type="ECO:0000313" key="4">
    <source>
        <dbReference type="EMBL" id="GES08654.1"/>
    </source>
</evidence>
<dbReference type="GO" id="GO:0016747">
    <property type="term" value="F:acyltransferase activity, transferring groups other than amino-acyl groups"/>
    <property type="evidence" value="ECO:0007669"/>
    <property type="project" value="InterPro"/>
</dbReference>
<dbReference type="PROSITE" id="PS51186">
    <property type="entry name" value="GNAT"/>
    <property type="match status" value="1"/>
</dbReference>
<sequence length="159" mass="18136">MRALGQEHYFRDRLNSQAIGHGVLLIAWQHGAPVGDVYLWLAAAEERELRVHLPDVPLITHVEVVEGRRNRRVGTRLIRHAERFLWEAGRKQVALGVAMDNDAARRLYLRLGYTEWPHGPVATTEVVFRPDGTRELRPELCAILTKHLDRGRTDDHTGG</sequence>
<dbReference type="CDD" id="cd04301">
    <property type="entry name" value="NAT_SF"/>
    <property type="match status" value="1"/>
</dbReference>
<dbReference type="PANTHER" id="PTHR43877:SF2">
    <property type="entry name" value="AMINOALKYLPHOSPHONATE N-ACETYLTRANSFERASE-RELATED"/>
    <property type="match status" value="1"/>
</dbReference>
<organism evidence="4 5">
    <name type="scientific">Acrocarpospora macrocephala</name>
    <dbReference type="NCBI Taxonomy" id="150177"/>
    <lineage>
        <taxon>Bacteria</taxon>
        <taxon>Bacillati</taxon>
        <taxon>Actinomycetota</taxon>
        <taxon>Actinomycetes</taxon>
        <taxon>Streptosporangiales</taxon>
        <taxon>Streptosporangiaceae</taxon>
        <taxon>Acrocarpospora</taxon>
    </lineage>
</organism>
<accession>A0A5M3WI53</accession>
<dbReference type="InterPro" id="IPR000182">
    <property type="entry name" value="GNAT_dom"/>
</dbReference>
<keyword evidence="2" id="KW-0012">Acyltransferase</keyword>
<evidence type="ECO:0000256" key="2">
    <source>
        <dbReference type="ARBA" id="ARBA00023315"/>
    </source>
</evidence>
<gene>
    <name evidence="4" type="ORF">Amac_022500</name>
</gene>
<dbReference type="SUPFAM" id="SSF55729">
    <property type="entry name" value="Acyl-CoA N-acyltransferases (Nat)"/>
    <property type="match status" value="1"/>
</dbReference>
<protein>
    <recommendedName>
        <fullName evidence="3">N-acetyltransferase domain-containing protein</fullName>
    </recommendedName>
</protein>
<evidence type="ECO:0000256" key="1">
    <source>
        <dbReference type="ARBA" id="ARBA00022679"/>
    </source>
</evidence>
<keyword evidence="5" id="KW-1185">Reference proteome</keyword>
<dbReference type="InterPro" id="IPR050832">
    <property type="entry name" value="Bact_Acetyltransf"/>
</dbReference>
<dbReference type="Gene3D" id="3.40.630.30">
    <property type="match status" value="1"/>
</dbReference>
<comment type="caution">
    <text evidence="4">The sequence shown here is derived from an EMBL/GenBank/DDBJ whole genome shotgun (WGS) entry which is preliminary data.</text>
</comment>
<dbReference type="RefSeq" id="WP_170322432.1">
    <property type="nucleotide sequence ID" value="NZ_BAAAHL010000046.1"/>
</dbReference>
<evidence type="ECO:0000313" key="5">
    <source>
        <dbReference type="Proteomes" id="UP000331127"/>
    </source>
</evidence>
<dbReference type="AlphaFoldDB" id="A0A5M3WI53"/>
<evidence type="ECO:0000259" key="3">
    <source>
        <dbReference type="PROSITE" id="PS51186"/>
    </source>
</evidence>
<dbReference type="InterPro" id="IPR016181">
    <property type="entry name" value="Acyl_CoA_acyltransferase"/>
</dbReference>